<evidence type="ECO:0000256" key="4">
    <source>
        <dbReference type="ARBA" id="ARBA00022475"/>
    </source>
</evidence>
<keyword evidence="5 14" id="KW-0812">Transmembrane</keyword>
<reference evidence="15" key="1">
    <citation type="submission" date="2016-12" db="EMBL/GenBank/DDBJ databases">
        <title>Discovery of methanogenic haloarchaea.</title>
        <authorList>
            <person name="Sorokin D.Y."/>
            <person name="Makarova K.S."/>
            <person name="Abbas B."/>
            <person name="Ferrer M."/>
            <person name="Golyshin P.N."/>
        </authorList>
    </citation>
    <scope>NUCLEOTIDE SEQUENCE [LARGE SCALE GENOMIC DNA]</scope>
    <source>
        <strain evidence="15">HMET1</strain>
    </source>
</reference>
<feature type="transmembrane region" description="Helical" evidence="14">
    <location>
        <begin position="425"/>
        <end position="443"/>
    </location>
</feature>
<dbReference type="AlphaFoldDB" id="A0A1Q6DX58"/>
<evidence type="ECO:0000313" key="16">
    <source>
        <dbReference type="Proteomes" id="UP000185744"/>
    </source>
</evidence>
<dbReference type="InterPro" id="IPR050277">
    <property type="entry name" value="Sodium:Solute_Symporter"/>
</dbReference>
<feature type="transmembrane region" description="Helical" evidence="14">
    <location>
        <begin position="395"/>
        <end position="418"/>
    </location>
</feature>
<feature type="transmembrane region" description="Helical" evidence="14">
    <location>
        <begin position="369"/>
        <end position="389"/>
    </location>
</feature>
<organism evidence="15 16">
    <name type="scientific">Methanohalarchaeum thermophilum</name>
    <dbReference type="NCBI Taxonomy" id="1903181"/>
    <lineage>
        <taxon>Archaea</taxon>
        <taxon>Methanobacteriati</taxon>
        <taxon>Methanobacteriota</taxon>
        <taxon>Methanonatronarchaeia</taxon>
        <taxon>Methanonatronarchaeales</taxon>
        <taxon>Methanonatronarchaeaceae</taxon>
        <taxon>Candidatus Methanohalarchaeum</taxon>
    </lineage>
</organism>
<dbReference type="NCBIfam" id="TIGR00813">
    <property type="entry name" value="sss"/>
    <property type="match status" value="1"/>
</dbReference>
<feature type="transmembrane region" description="Helical" evidence="14">
    <location>
        <begin position="6"/>
        <end position="23"/>
    </location>
</feature>
<dbReference type="GO" id="GO:0015824">
    <property type="term" value="P:proline transport"/>
    <property type="evidence" value="ECO:0007669"/>
    <property type="project" value="InterPro"/>
</dbReference>
<feature type="transmembrane region" description="Helical" evidence="14">
    <location>
        <begin position="463"/>
        <end position="480"/>
    </location>
</feature>
<dbReference type="Pfam" id="PF00474">
    <property type="entry name" value="SSF"/>
    <property type="match status" value="1"/>
</dbReference>
<dbReference type="Proteomes" id="UP000185744">
    <property type="component" value="Unassembled WGS sequence"/>
</dbReference>
<evidence type="ECO:0000256" key="9">
    <source>
        <dbReference type="ARBA" id="ARBA00023065"/>
    </source>
</evidence>
<comment type="similarity">
    <text evidence="2 13">Belongs to the sodium:solute symporter (SSF) (TC 2.A.21) family.</text>
</comment>
<feature type="transmembrane region" description="Helical" evidence="14">
    <location>
        <begin position="274"/>
        <end position="297"/>
    </location>
</feature>
<feature type="transmembrane region" description="Helical" evidence="14">
    <location>
        <begin position="159"/>
        <end position="179"/>
    </location>
</feature>
<evidence type="ECO:0000256" key="12">
    <source>
        <dbReference type="ARBA" id="ARBA00033708"/>
    </source>
</evidence>
<name>A0A1Q6DX58_METT1</name>
<dbReference type="GO" id="GO:0031402">
    <property type="term" value="F:sodium ion binding"/>
    <property type="evidence" value="ECO:0007669"/>
    <property type="project" value="InterPro"/>
</dbReference>
<feature type="transmembrane region" description="Helical" evidence="14">
    <location>
        <begin position="309"/>
        <end position="335"/>
    </location>
</feature>
<dbReference type="GO" id="GO:0005886">
    <property type="term" value="C:plasma membrane"/>
    <property type="evidence" value="ECO:0007669"/>
    <property type="project" value="UniProtKB-SubCell"/>
</dbReference>
<evidence type="ECO:0000313" key="15">
    <source>
        <dbReference type="EMBL" id="OKY78954.1"/>
    </source>
</evidence>
<evidence type="ECO:0000256" key="3">
    <source>
        <dbReference type="ARBA" id="ARBA00022448"/>
    </source>
</evidence>
<comment type="caution">
    <text evidence="15">The sequence shown here is derived from an EMBL/GenBank/DDBJ whole genome shotgun (WGS) entry which is preliminary data.</text>
</comment>
<evidence type="ECO:0000256" key="5">
    <source>
        <dbReference type="ARBA" id="ARBA00022692"/>
    </source>
</evidence>
<evidence type="ECO:0000256" key="7">
    <source>
        <dbReference type="ARBA" id="ARBA00022989"/>
    </source>
</evidence>
<evidence type="ECO:0000256" key="13">
    <source>
        <dbReference type="RuleBase" id="RU362091"/>
    </source>
</evidence>
<keyword evidence="7 14" id="KW-1133">Transmembrane helix</keyword>
<evidence type="ECO:0000256" key="1">
    <source>
        <dbReference type="ARBA" id="ARBA00004651"/>
    </source>
</evidence>
<dbReference type="PROSITE" id="PS50283">
    <property type="entry name" value="NA_SOLUT_SYMP_3"/>
    <property type="match status" value="1"/>
</dbReference>
<dbReference type="CDD" id="cd11475">
    <property type="entry name" value="SLC5sbd_PutP"/>
    <property type="match status" value="1"/>
</dbReference>
<keyword evidence="16" id="KW-1185">Reference proteome</keyword>
<sequence>MNLTLFVAVAYLFIIILISWWAHKRGIEDWGEGEYDLGNRSIHWFPIMVSTFASASSAFVFVGLFGLAYGTGLSIMWYAMLATLVGPVLFWVFGKRLRNFSETLGAYTLVEYLNNRFEDEKGMIGGIGALISFIFLFFYVGGQIRAAGLQFKTFFEWPILFGAVLMGIIIVGYTFFAGFRGVVWTDTLQGLTMLFSMILLSIAGLYTIGGFEELFAQLAAQNSSLVSITGGRPIISISFTLFLSGWIASGLAGMGNPQVSVRPMGMEDDSKMEISGITAAMVYAPTYATAVLGGLIARALLPNLGNVDTAFGALVIELFHPVIGGIMLGGLLAAIMSTSDSQLLTASAEFIRNIYKKVRPNSSEKKRLIYTRLLVAILGVLAIIAGIYWKEAVFWFILFAWGGLGSAFFPLMAFSLFWEKTSREGALSGILSGFLTVVIWKSIQEGFILSQFSSNIANIYEAIPGIIVSTIFIIVISLITEKPKEKVKELDL</sequence>
<dbReference type="PANTHER" id="PTHR48086:SF3">
    <property type="entry name" value="SODIUM_PROLINE SYMPORTER"/>
    <property type="match status" value="1"/>
</dbReference>
<keyword evidence="4" id="KW-1003">Cell membrane</keyword>
<evidence type="ECO:0000256" key="6">
    <source>
        <dbReference type="ARBA" id="ARBA00022847"/>
    </source>
</evidence>
<comment type="catalytic activity">
    <reaction evidence="12">
        <text>L-proline(in) + Na(+)(in) = L-proline(out) + Na(+)(out)</text>
        <dbReference type="Rhea" id="RHEA:28967"/>
        <dbReference type="ChEBI" id="CHEBI:29101"/>
        <dbReference type="ChEBI" id="CHEBI:60039"/>
    </reaction>
</comment>
<evidence type="ECO:0000256" key="11">
    <source>
        <dbReference type="ARBA" id="ARBA00023201"/>
    </source>
</evidence>
<proteinExistence type="inferred from homology"/>
<dbReference type="InterPro" id="IPR038377">
    <property type="entry name" value="Na/Glc_symporter_sf"/>
</dbReference>
<keyword evidence="11" id="KW-0739">Sodium transport</keyword>
<evidence type="ECO:0000256" key="8">
    <source>
        <dbReference type="ARBA" id="ARBA00023053"/>
    </source>
</evidence>
<dbReference type="InterPro" id="IPR001734">
    <property type="entry name" value="Na/solute_symporter"/>
</dbReference>
<dbReference type="STRING" id="1903181.BTN85_1459"/>
<dbReference type="PANTHER" id="PTHR48086">
    <property type="entry name" value="SODIUM/PROLINE SYMPORTER-RELATED"/>
    <property type="match status" value="1"/>
</dbReference>
<feature type="transmembrane region" description="Helical" evidence="14">
    <location>
        <begin position="122"/>
        <end position="139"/>
    </location>
</feature>
<keyword evidence="3" id="KW-0813">Transport</keyword>
<keyword evidence="9" id="KW-0406">Ion transport</keyword>
<protein>
    <submittedName>
        <fullName evidence="15">Na+/proline symporter</fullName>
    </submittedName>
</protein>
<keyword evidence="6" id="KW-0769">Symport</keyword>
<feature type="transmembrane region" description="Helical" evidence="14">
    <location>
        <begin position="231"/>
        <end position="253"/>
    </location>
</feature>
<accession>A0A1Q6DX58</accession>
<evidence type="ECO:0000256" key="10">
    <source>
        <dbReference type="ARBA" id="ARBA00023136"/>
    </source>
</evidence>
<dbReference type="Gene3D" id="1.20.1730.10">
    <property type="entry name" value="Sodium/glucose cotransporter"/>
    <property type="match status" value="1"/>
</dbReference>
<evidence type="ECO:0000256" key="2">
    <source>
        <dbReference type="ARBA" id="ARBA00006434"/>
    </source>
</evidence>
<dbReference type="InterPro" id="IPR011851">
    <property type="entry name" value="Na/Pro_symporter"/>
</dbReference>
<evidence type="ECO:0000256" key="14">
    <source>
        <dbReference type="SAM" id="Phobius"/>
    </source>
</evidence>
<keyword evidence="8" id="KW-0915">Sodium</keyword>
<dbReference type="GO" id="GO:0005298">
    <property type="term" value="F:proline:sodium symporter activity"/>
    <property type="evidence" value="ECO:0007669"/>
    <property type="project" value="InterPro"/>
</dbReference>
<feature type="transmembrane region" description="Helical" evidence="14">
    <location>
        <begin position="191"/>
        <end position="211"/>
    </location>
</feature>
<keyword evidence="10 14" id="KW-0472">Membrane</keyword>
<dbReference type="InParanoid" id="A0A1Q6DX58"/>
<dbReference type="EMBL" id="MSDW01000001">
    <property type="protein sequence ID" value="OKY78954.1"/>
    <property type="molecule type" value="Genomic_DNA"/>
</dbReference>
<gene>
    <name evidence="15" type="ORF">BTN85_1459</name>
</gene>
<comment type="subcellular location">
    <subcellularLocation>
        <location evidence="1">Cell membrane</location>
        <topology evidence="1">Multi-pass membrane protein</topology>
    </subcellularLocation>
</comment>
<feature type="transmembrane region" description="Helical" evidence="14">
    <location>
        <begin position="44"/>
        <end position="69"/>
    </location>
</feature>
<feature type="transmembrane region" description="Helical" evidence="14">
    <location>
        <begin position="75"/>
        <end position="93"/>
    </location>
</feature>